<evidence type="ECO:0000313" key="1">
    <source>
        <dbReference type="EMBL" id="MFC0623151.1"/>
    </source>
</evidence>
<proteinExistence type="predicted"/>
<gene>
    <name evidence="1" type="ORF">ACFFGN_03705</name>
</gene>
<keyword evidence="2" id="KW-1185">Reference proteome</keyword>
<protein>
    <recommendedName>
        <fullName evidence="3">Sigma-54 factor interaction domain-containing protein</fullName>
    </recommendedName>
</protein>
<reference evidence="1 2" key="1">
    <citation type="submission" date="2024-09" db="EMBL/GenBank/DDBJ databases">
        <authorList>
            <person name="Sun Q."/>
            <person name="Mori K."/>
        </authorList>
    </citation>
    <scope>NUCLEOTIDE SEQUENCE [LARGE SCALE GENOMIC DNA]</scope>
    <source>
        <strain evidence="1 2">CGMCC 1.15906</strain>
    </source>
</reference>
<comment type="caution">
    <text evidence="1">The sequence shown here is derived from an EMBL/GenBank/DDBJ whole genome shotgun (WGS) entry which is preliminary data.</text>
</comment>
<sequence length="78" mass="8017">MGRGDELAALRSAYEQTRAGHPTTVLISGEAGIGLTRPSPPCCGGCASGWDAGRARTCMGPTKRTGSSLFSWCGDRSA</sequence>
<dbReference type="Proteomes" id="UP001589890">
    <property type="component" value="Unassembled WGS sequence"/>
</dbReference>
<evidence type="ECO:0000313" key="2">
    <source>
        <dbReference type="Proteomes" id="UP001589890"/>
    </source>
</evidence>
<dbReference type="EMBL" id="JBHLTC010000002">
    <property type="protein sequence ID" value="MFC0623151.1"/>
    <property type="molecule type" value="Genomic_DNA"/>
</dbReference>
<accession>A0ABV6QGL3</accession>
<organism evidence="1 2">
    <name type="scientific">Kribbella deserti</name>
    <dbReference type="NCBI Taxonomy" id="1926257"/>
    <lineage>
        <taxon>Bacteria</taxon>
        <taxon>Bacillati</taxon>
        <taxon>Actinomycetota</taxon>
        <taxon>Actinomycetes</taxon>
        <taxon>Propionibacteriales</taxon>
        <taxon>Kribbellaceae</taxon>
        <taxon>Kribbella</taxon>
    </lineage>
</organism>
<name>A0ABV6QGL3_9ACTN</name>
<evidence type="ECO:0008006" key="3">
    <source>
        <dbReference type="Google" id="ProtNLM"/>
    </source>
</evidence>
<dbReference type="RefSeq" id="WP_380043885.1">
    <property type="nucleotide sequence ID" value="NZ_JBHLTC010000002.1"/>
</dbReference>